<name>A0A9P1G946_9DINO</name>
<protein>
    <submittedName>
        <fullName evidence="2">Uncharacterized protein</fullName>
    </submittedName>
</protein>
<dbReference type="EMBL" id="CAMXCT030003402">
    <property type="protein sequence ID" value="CAL4791598.1"/>
    <property type="molecule type" value="Genomic_DNA"/>
</dbReference>
<feature type="region of interest" description="Disordered" evidence="1">
    <location>
        <begin position="1"/>
        <end position="55"/>
    </location>
</feature>
<comment type="caution">
    <text evidence="2">The sequence shown here is derived from an EMBL/GenBank/DDBJ whole genome shotgun (WGS) entry which is preliminary data.</text>
</comment>
<organism evidence="2">
    <name type="scientific">Cladocopium goreaui</name>
    <dbReference type="NCBI Taxonomy" id="2562237"/>
    <lineage>
        <taxon>Eukaryota</taxon>
        <taxon>Sar</taxon>
        <taxon>Alveolata</taxon>
        <taxon>Dinophyceae</taxon>
        <taxon>Suessiales</taxon>
        <taxon>Symbiodiniaceae</taxon>
        <taxon>Cladocopium</taxon>
    </lineage>
</organism>
<gene>
    <name evidence="2" type="ORF">C1SCF055_LOCUS30084</name>
</gene>
<evidence type="ECO:0000313" key="3">
    <source>
        <dbReference type="EMBL" id="CAL1157661.1"/>
    </source>
</evidence>
<reference evidence="2" key="1">
    <citation type="submission" date="2022-10" db="EMBL/GenBank/DDBJ databases">
        <authorList>
            <person name="Chen Y."/>
            <person name="Dougan E. K."/>
            <person name="Chan C."/>
            <person name="Rhodes N."/>
            <person name="Thang M."/>
        </authorList>
    </citation>
    <scope>NUCLEOTIDE SEQUENCE</scope>
</reference>
<keyword evidence="4" id="KW-1185">Reference proteome</keyword>
<evidence type="ECO:0000256" key="1">
    <source>
        <dbReference type="SAM" id="MobiDB-lite"/>
    </source>
</evidence>
<dbReference type="Proteomes" id="UP001152797">
    <property type="component" value="Unassembled WGS sequence"/>
</dbReference>
<dbReference type="EMBL" id="CAMXCT010003402">
    <property type="protein sequence ID" value="CAI4004286.1"/>
    <property type="molecule type" value="Genomic_DNA"/>
</dbReference>
<accession>A0A9P1G946</accession>
<dbReference type="AlphaFoldDB" id="A0A9P1G946"/>
<reference evidence="3" key="2">
    <citation type="submission" date="2024-04" db="EMBL/GenBank/DDBJ databases">
        <authorList>
            <person name="Chen Y."/>
            <person name="Shah S."/>
            <person name="Dougan E. K."/>
            <person name="Thang M."/>
            <person name="Chan C."/>
        </authorList>
    </citation>
    <scope>NUCLEOTIDE SEQUENCE [LARGE SCALE GENOMIC DNA]</scope>
</reference>
<evidence type="ECO:0000313" key="4">
    <source>
        <dbReference type="Proteomes" id="UP001152797"/>
    </source>
</evidence>
<dbReference type="EMBL" id="CAMXCT020003402">
    <property type="protein sequence ID" value="CAL1157661.1"/>
    <property type="molecule type" value="Genomic_DNA"/>
</dbReference>
<feature type="compositionally biased region" description="Basic and acidic residues" evidence="1">
    <location>
        <begin position="22"/>
        <end position="34"/>
    </location>
</feature>
<proteinExistence type="predicted"/>
<sequence>MGASVCHGDSFCGLGGSSVQHNEMRPRSSRKDQYDTSGTPKGAGANETDGADMVPSSVRLKDEKILGCVERIFQWWVPRDLAVTLVDGG</sequence>
<evidence type="ECO:0000313" key="2">
    <source>
        <dbReference type="EMBL" id="CAI4004286.1"/>
    </source>
</evidence>